<dbReference type="RefSeq" id="WP_144042056.1">
    <property type="nucleotide sequence ID" value="NZ_BMPL01000033.1"/>
</dbReference>
<reference evidence="3" key="1">
    <citation type="submission" date="2019-07" db="EMBL/GenBank/DDBJ databases">
        <title>Shewanella sp. YLB-08 draft genomic sequence.</title>
        <authorList>
            <person name="Yu L."/>
        </authorList>
    </citation>
    <scope>NUCLEOTIDE SEQUENCE [LARGE SCALE GENOMIC DNA]</scope>
    <source>
        <strain evidence="3">JCM 20706</strain>
    </source>
</reference>
<accession>A0A553JJ04</accession>
<sequence length="97" mass="11230">MEDIEEKRQSLRIDMESDKIVIDWLDDQHEKVAEATCVDLSRRGVLFVYSEHFALGSLLHITFNPHNDSRYTVKGQVCRSTNIGHIYQIAVQLIDLN</sequence>
<name>A0A553JJ04_SHEHA</name>
<dbReference type="InterPro" id="IPR009875">
    <property type="entry name" value="PilZ_domain"/>
</dbReference>
<dbReference type="SUPFAM" id="SSF141371">
    <property type="entry name" value="PilZ domain-like"/>
    <property type="match status" value="1"/>
</dbReference>
<evidence type="ECO:0000259" key="1">
    <source>
        <dbReference type="Pfam" id="PF07238"/>
    </source>
</evidence>
<evidence type="ECO:0000313" key="3">
    <source>
        <dbReference type="Proteomes" id="UP000318126"/>
    </source>
</evidence>
<protein>
    <submittedName>
        <fullName evidence="2">PilZ domain-containing protein</fullName>
    </submittedName>
</protein>
<dbReference type="Proteomes" id="UP000318126">
    <property type="component" value="Unassembled WGS sequence"/>
</dbReference>
<dbReference type="Gene3D" id="2.40.10.220">
    <property type="entry name" value="predicted glycosyltransferase like domains"/>
    <property type="match status" value="1"/>
</dbReference>
<feature type="domain" description="PilZ" evidence="1">
    <location>
        <begin position="7"/>
        <end position="96"/>
    </location>
</feature>
<dbReference type="AlphaFoldDB" id="A0A553JJ04"/>
<keyword evidence="3" id="KW-1185">Reference proteome</keyword>
<proteinExistence type="predicted"/>
<dbReference type="GO" id="GO:0035438">
    <property type="term" value="F:cyclic-di-GMP binding"/>
    <property type="evidence" value="ECO:0007669"/>
    <property type="project" value="InterPro"/>
</dbReference>
<organism evidence="2 3">
    <name type="scientific">Shewanella hanedai</name>
    <name type="common">Alteromonas hanedai</name>
    <dbReference type="NCBI Taxonomy" id="25"/>
    <lineage>
        <taxon>Bacteria</taxon>
        <taxon>Pseudomonadati</taxon>
        <taxon>Pseudomonadota</taxon>
        <taxon>Gammaproteobacteria</taxon>
        <taxon>Alteromonadales</taxon>
        <taxon>Shewanellaceae</taxon>
        <taxon>Shewanella</taxon>
    </lineage>
</organism>
<evidence type="ECO:0000313" key="2">
    <source>
        <dbReference type="EMBL" id="TRY12440.1"/>
    </source>
</evidence>
<dbReference type="OrthoDB" id="6267373at2"/>
<comment type="caution">
    <text evidence="2">The sequence shown here is derived from an EMBL/GenBank/DDBJ whole genome shotgun (WGS) entry which is preliminary data.</text>
</comment>
<dbReference type="Pfam" id="PF07238">
    <property type="entry name" value="PilZ"/>
    <property type="match status" value="1"/>
</dbReference>
<dbReference type="EMBL" id="VKGK01000033">
    <property type="protein sequence ID" value="TRY12440.1"/>
    <property type="molecule type" value="Genomic_DNA"/>
</dbReference>
<gene>
    <name evidence="2" type="ORF">FN961_20615</name>
</gene>